<dbReference type="Proteomes" id="UP001434883">
    <property type="component" value="Unassembled WGS sequence"/>
</dbReference>
<evidence type="ECO:0008006" key="7">
    <source>
        <dbReference type="Google" id="ProtNLM"/>
    </source>
</evidence>
<dbReference type="PRINTS" id="PR00700">
    <property type="entry name" value="PRTYPHPHTASE"/>
</dbReference>
<evidence type="ECO:0000313" key="6">
    <source>
        <dbReference type="Proteomes" id="UP001434883"/>
    </source>
</evidence>
<keyword evidence="2" id="KW-0539">Nucleus</keyword>
<proteinExistence type="predicted"/>
<dbReference type="PROSITE" id="PS50106">
    <property type="entry name" value="PDZ"/>
    <property type="match status" value="2"/>
</dbReference>
<organism evidence="5 6">
    <name type="scientific">Xenoophorus captivus</name>
    <dbReference type="NCBI Taxonomy" id="1517983"/>
    <lineage>
        <taxon>Eukaryota</taxon>
        <taxon>Metazoa</taxon>
        <taxon>Chordata</taxon>
        <taxon>Craniata</taxon>
        <taxon>Vertebrata</taxon>
        <taxon>Euteleostomi</taxon>
        <taxon>Actinopterygii</taxon>
        <taxon>Neopterygii</taxon>
        <taxon>Teleostei</taxon>
        <taxon>Neoteleostei</taxon>
        <taxon>Acanthomorphata</taxon>
        <taxon>Ovalentaria</taxon>
        <taxon>Atherinomorphae</taxon>
        <taxon>Cyprinodontiformes</taxon>
        <taxon>Goodeidae</taxon>
        <taxon>Xenoophorus</taxon>
    </lineage>
</organism>
<dbReference type="Gene3D" id="3.90.190.10">
    <property type="entry name" value="Protein tyrosine phosphatase superfamily"/>
    <property type="match status" value="1"/>
</dbReference>
<protein>
    <recommendedName>
        <fullName evidence="7">PDZ domain-containing protein</fullName>
    </recommendedName>
</protein>
<dbReference type="SMART" id="SM00228">
    <property type="entry name" value="PDZ"/>
    <property type="match status" value="2"/>
</dbReference>
<evidence type="ECO:0000256" key="1">
    <source>
        <dbReference type="ARBA" id="ARBA00004123"/>
    </source>
</evidence>
<dbReference type="SUPFAM" id="SSF52799">
    <property type="entry name" value="(Phosphotyrosine protein) phosphatases II"/>
    <property type="match status" value="1"/>
</dbReference>
<dbReference type="InterPro" id="IPR036034">
    <property type="entry name" value="PDZ_sf"/>
</dbReference>
<dbReference type="SUPFAM" id="SSF50156">
    <property type="entry name" value="PDZ domain-like"/>
    <property type="match status" value="2"/>
</dbReference>
<keyword evidence="6" id="KW-1185">Reference proteome</keyword>
<accession>A0ABV0SH05</accession>
<dbReference type="InterPro" id="IPR052074">
    <property type="entry name" value="NonRcpt_TyrProt_Phosphatase"/>
</dbReference>
<dbReference type="InterPro" id="IPR000242">
    <property type="entry name" value="PTP_cat"/>
</dbReference>
<dbReference type="Pfam" id="PF00595">
    <property type="entry name" value="PDZ"/>
    <property type="match status" value="1"/>
</dbReference>
<gene>
    <name evidence="5" type="ORF">XENOCAPTIV_017258</name>
</gene>
<comment type="caution">
    <text evidence="5">The sequence shown here is derived from an EMBL/GenBank/DDBJ whole genome shotgun (WGS) entry which is preliminary data.</text>
</comment>
<dbReference type="InterPro" id="IPR001478">
    <property type="entry name" value="PDZ"/>
</dbReference>
<dbReference type="EMBL" id="JAHRIN010079215">
    <property type="protein sequence ID" value="MEQ2219401.1"/>
    <property type="molecule type" value="Genomic_DNA"/>
</dbReference>
<feature type="domain" description="PDZ" evidence="4">
    <location>
        <begin position="1"/>
        <end position="66"/>
    </location>
</feature>
<comment type="subcellular location">
    <subcellularLocation>
        <location evidence="1">Nucleus</location>
    </subcellularLocation>
</comment>
<feature type="domain" description="PDZ" evidence="4">
    <location>
        <begin position="105"/>
        <end position="153"/>
    </location>
</feature>
<dbReference type="Pfam" id="PF00102">
    <property type="entry name" value="Y_phosphatase"/>
    <property type="match status" value="1"/>
</dbReference>
<evidence type="ECO:0000256" key="2">
    <source>
        <dbReference type="ARBA" id="ARBA00023242"/>
    </source>
</evidence>
<reference evidence="5 6" key="1">
    <citation type="submission" date="2021-06" db="EMBL/GenBank/DDBJ databases">
        <authorList>
            <person name="Palmer J.M."/>
        </authorList>
    </citation>
    <scope>NUCLEOTIDE SEQUENCE [LARGE SCALE GENOMIC DNA]</scope>
    <source>
        <strain evidence="5 6">XC_2019</strain>
        <tissue evidence="5">Muscle</tissue>
    </source>
</reference>
<dbReference type="Gene3D" id="2.30.42.10">
    <property type="match status" value="2"/>
</dbReference>
<name>A0ABV0SH05_9TELE</name>
<dbReference type="PANTHER" id="PTHR46900">
    <property type="entry name" value="TYROSINE-PROTEIN PHOSPHATASE NON-RECEPTOR TYPE 13"/>
    <property type="match status" value="1"/>
</dbReference>
<evidence type="ECO:0000259" key="4">
    <source>
        <dbReference type="PROSITE" id="PS50106"/>
    </source>
</evidence>
<dbReference type="SMART" id="SM00194">
    <property type="entry name" value="PTPc"/>
    <property type="match status" value="1"/>
</dbReference>
<sequence length="302" mass="33827">MDSIYGVLFVKDVIPGSPVYKEGTLKPLDLIHYINGAPTQDLTLSESKRLLELSLDDLCLKATRDGMPLSPEHKHVTFLDNNIGSKLSSNINGLFCMLKTEEIIMLDLEKPPSGGLGFSLIGGERGIFVKSITPGGVAESSGRLQVGDRLLKVKIILHLYLLVDTTRVVIGKDGGYINANFINMQVKDDNFQYIACQGPLPTTLGDFWQMVWEQNSNVIAMMTQEIEGGKVKCQRYWPDTPRTAEMVDDRLQITLVKDQHLDHFVIRLIEVKDVQVIKRIDFLLIYASDRFNGSINIRAFVS</sequence>
<evidence type="ECO:0000313" key="5">
    <source>
        <dbReference type="EMBL" id="MEQ2219401.1"/>
    </source>
</evidence>
<dbReference type="PANTHER" id="PTHR46900:SF1">
    <property type="entry name" value="TYROSINE-PROTEIN PHOSPHATASE NON-RECEPTOR TYPE 13"/>
    <property type="match status" value="1"/>
</dbReference>
<evidence type="ECO:0000259" key="3">
    <source>
        <dbReference type="PROSITE" id="PS50055"/>
    </source>
</evidence>
<feature type="domain" description="Tyrosine-protein phosphatase" evidence="3">
    <location>
        <begin position="160"/>
        <end position="275"/>
    </location>
</feature>
<dbReference type="PROSITE" id="PS50055">
    <property type="entry name" value="TYR_PHOSPHATASE_PTP"/>
    <property type="match status" value="1"/>
</dbReference>
<dbReference type="InterPro" id="IPR029021">
    <property type="entry name" value="Prot-tyrosine_phosphatase-like"/>
</dbReference>